<evidence type="ECO:0000256" key="1">
    <source>
        <dbReference type="ARBA" id="ARBA00004245"/>
    </source>
</evidence>
<keyword evidence="7" id="KW-0131">Cell cycle</keyword>
<dbReference type="Proteomes" id="UP000549394">
    <property type="component" value="Unassembled WGS sequence"/>
</dbReference>
<evidence type="ECO:0000313" key="12">
    <source>
        <dbReference type="Proteomes" id="UP000549394"/>
    </source>
</evidence>
<dbReference type="GO" id="GO:0008352">
    <property type="term" value="C:katanin complex"/>
    <property type="evidence" value="ECO:0007669"/>
    <property type="project" value="InterPro"/>
</dbReference>
<dbReference type="InterPro" id="IPR001680">
    <property type="entry name" value="WD40_rpt"/>
</dbReference>
<dbReference type="GO" id="GO:0005813">
    <property type="term" value="C:centrosome"/>
    <property type="evidence" value="ECO:0007669"/>
    <property type="project" value="UniProtKB-SubCell"/>
</dbReference>
<dbReference type="InterPro" id="IPR019775">
    <property type="entry name" value="WD40_repeat_CS"/>
</dbReference>
<dbReference type="PANTHER" id="PTHR19845">
    <property type="entry name" value="KATANIN P80 SUBUNIT"/>
    <property type="match status" value="1"/>
</dbReference>
<evidence type="ECO:0000256" key="9">
    <source>
        <dbReference type="SAM" id="MobiDB-lite"/>
    </source>
</evidence>
<dbReference type="Pfam" id="PF00400">
    <property type="entry name" value="WD40"/>
    <property type="match status" value="5"/>
</dbReference>
<reference evidence="11 12" key="1">
    <citation type="submission" date="2020-08" db="EMBL/GenBank/DDBJ databases">
        <authorList>
            <person name="Hejnol A."/>
        </authorList>
    </citation>
    <scope>NUCLEOTIDE SEQUENCE [LARGE SCALE GENOMIC DNA]</scope>
</reference>
<dbReference type="FunFam" id="2.130.10.10:FF:000462">
    <property type="entry name" value="Katanin p80 WD40 repeat-containing subunit B1"/>
    <property type="match status" value="1"/>
</dbReference>
<dbReference type="Pfam" id="PF13925">
    <property type="entry name" value="Katanin_con80"/>
    <property type="match status" value="1"/>
</dbReference>
<comment type="function">
    <text evidence="7">Participates in a complex which severs microtubules in an ATP-dependent manner. May act to target the enzymatic subunit of this complex to sites of action such as the centrosome. Microtubule severing may promote rapid reorganization of cellular microtubule arrays and the release of microtubules from the centrosome following nucleation.</text>
</comment>
<feature type="compositionally biased region" description="Basic and acidic residues" evidence="9">
    <location>
        <begin position="320"/>
        <end position="335"/>
    </location>
</feature>
<evidence type="ECO:0000256" key="4">
    <source>
        <dbReference type="ARBA" id="ARBA00022701"/>
    </source>
</evidence>
<accession>A0A7I8VZW9</accession>
<dbReference type="SUPFAM" id="SSF50978">
    <property type="entry name" value="WD40 repeat-like"/>
    <property type="match status" value="1"/>
</dbReference>
<feature type="repeat" description="WD" evidence="8">
    <location>
        <begin position="14"/>
        <end position="56"/>
    </location>
</feature>
<dbReference type="GO" id="GO:0000922">
    <property type="term" value="C:spindle pole"/>
    <property type="evidence" value="ECO:0007669"/>
    <property type="project" value="UniProtKB-SubCell"/>
</dbReference>
<protein>
    <recommendedName>
        <fullName evidence="7">Katanin p80 WD40 repeat-containing subunit B1</fullName>
        <shortName evidence="7">Katanin p80 subunit B1</shortName>
    </recommendedName>
    <alternativeName>
        <fullName evidence="7">p80 katanin</fullName>
    </alternativeName>
</protein>
<keyword evidence="7" id="KW-0498">Mitosis</keyword>
<dbReference type="HAMAP" id="MF_03022">
    <property type="entry name" value="Katanin_p80_B1"/>
    <property type="match status" value="1"/>
</dbReference>
<sequence length="599" mass="67029">MTSSSNKCSNIQEIVAHTSKVTCVTLGQNSGRVMATGGQDKKVNLWTTDKPNCLMTLSGHTSGVECVQFNKSEELIAAGSSSGCLKVWNLEQCKIVRTLSGHKSNVKTIDFHPWTDRYILSGSNDTNIKFWDIERKACVYSYRGHSAGINCVQFSPDGRWFCSGSDDSTVRIFDITSGKQISQLSANAAVKAVAFHPNEFLLCFATADRTLTFWDIDVFKSLGSSKSSDTTSDYKCVKFHSTENCVYAACNDYLKVYSWEPNEYLDSVKTGWGNLSDLAFCKDYIVGVSHSGTNVATYQVTQSLLRPNASNDDRENFEKELIEKHKPFKRDDKPTRPKKSHQGTPPVQKLYTPKKPDKETKETENKFKVKVLKEDPTKNILKIEHKAEPNSNIEPIEDKDVMNVEPMINMSDFMPKTNSDANASRAEIPASLIKGHSSMIEALQARAKNLQIVRVLWSAGNIRTSIETAIGMKDPSIIVDLLEIVLKKNSLWTLDLAVIILPSLIELLNSKYENHVLVSLTSVRTILQCFASVIKANISTPPSSNSVDISREERFQRCKECNSLLLKVRSIIDSPKQSKYLTKSASKLREVKFLFKQLD</sequence>
<keyword evidence="7" id="KW-0132">Cell division</keyword>
<dbReference type="InterPro" id="IPR020472">
    <property type="entry name" value="WD40_PAC1"/>
</dbReference>
<feature type="compositionally biased region" description="Basic and acidic residues" evidence="9">
    <location>
        <begin position="354"/>
        <end position="365"/>
    </location>
</feature>
<dbReference type="GO" id="GO:0007019">
    <property type="term" value="P:microtubule depolymerization"/>
    <property type="evidence" value="ECO:0007669"/>
    <property type="project" value="TreeGrafter"/>
</dbReference>
<feature type="domain" description="Katanin p80 subunit C-terminal" evidence="10">
    <location>
        <begin position="434"/>
        <end position="589"/>
    </location>
</feature>
<dbReference type="EMBL" id="CAJFCJ010000014">
    <property type="protein sequence ID" value="CAD5121414.1"/>
    <property type="molecule type" value="Genomic_DNA"/>
</dbReference>
<keyword evidence="6 7" id="KW-0206">Cytoskeleton</keyword>
<dbReference type="Gene3D" id="2.130.10.10">
    <property type="entry name" value="YVTN repeat-like/Quinoprotein amine dehydrogenase"/>
    <property type="match status" value="1"/>
</dbReference>
<dbReference type="InterPro" id="IPR015943">
    <property type="entry name" value="WD40/YVTN_repeat-like_dom_sf"/>
</dbReference>
<feature type="repeat" description="WD" evidence="8">
    <location>
        <begin position="99"/>
        <end position="141"/>
    </location>
</feature>
<evidence type="ECO:0000256" key="6">
    <source>
        <dbReference type="ARBA" id="ARBA00023212"/>
    </source>
</evidence>
<dbReference type="PROSITE" id="PS50082">
    <property type="entry name" value="WD_REPEATS_2"/>
    <property type="match status" value="5"/>
</dbReference>
<keyword evidence="5" id="KW-0677">Repeat</keyword>
<feature type="region of interest" description="Disordered" evidence="9">
    <location>
        <begin position="320"/>
        <end position="365"/>
    </location>
</feature>
<dbReference type="CDD" id="cd00200">
    <property type="entry name" value="WD40"/>
    <property type="match status" value="1"/>
</dbReference>
<evidence type="ECO:0000313" key="11">
    <source>
        <dbReference type="EMBL" id="CAD5121414.1"/>
    </source>
</evidence>
<keyword evidence="2 7" id="KW-0963">Cytoplasm</keyword>
<evidence type="ECO:0000256" key="8">
    <source>
        <dbReference type="PROSITE-ProRule" id="PRU00221"/>
    </source>
</evidence>
<dbReference type="PROSITE" id="PS50294">
    <property type="entry name" value="WD_REPEATS_REGION"/>
    <property type="match status" value="4"/>
</dbReference>
<feature type="repeat" description="WD" evidence="8">
    <location>
        <begin position="57"/>
        <end position="98"/>
    </location>
</feature>
<dbReference type="SMART" id="SM00320">
    <property type="entry name" value="WD40"/>
    <property type="match status" value="6"/>
</dbReference>
<dbReference type="GO" id="GO:0008017">
    <property type="term" value="F:microtubule binding"/>
    <property type="evidence" value="ECO:0007669"/>
    <property type="project" value="UniProtKB-UniRule"/>
</dbReference>
<keyword evidence="12" id="KW-1185">Reference proteome</keyword>
<dbReference type="InterPro" id="IPR026962">
    <property type="entry name" value="KTNB1"/>
</dbReference>
<dbReference type="PROSITE" id="PS00678">
    <property type="entry name" value="WD_REPEATS_1"/>
    <property type="match status" value="1"/>
</dbReference>
<proteinExistence type="inferred from homology"/>
<dbReference type="GO" id="GO:0005874">
    <property type="term" value="C:microtubule"/>
    <property type="evidence" value="ECO:0007669"/>
    <property type="project" value="UniProtKB-KW"/>
</dbReference>
<evidence type="ECO:0000256" key="7">
    <source>
        <dbReference type="HAMAP-Rule" id="MF_03022"/>
    </source>
</evidence>
<comment type="subunit">
    <text evidence="7">Interacts with KATNA1. This interaction enhances the microtubule binding and severing activity of KATNA1 and also targets this activity to the centrosome.</text>
</comment>
<dbReference type="AlphaFoldDB" id="A0A7I8VZW9"/>
<organism evidence="11 12">
    <name type="scientific">Dimorphilus gyrociliatus</name>
    <dbReference type="NCBI Taxonomy" id="2664684"/>
    <lineage>
        <taxon>Eukaryota</taxon>
        <taxon>Metazoa</taxon>
        <taxon>Spiralia</taxon>
        <taxon>Lophotrochozoa</taxon>
        <taxon>Annelida</taxon>
        <taxon>Polychaeta</taxon>
        <taxon>Polychaeta incertae sedis</taxon>
        <taxon>Dinophilidae</taxon>
        <taxon>Dimorphilus</taxon>
    </lineage>
</organism>
<dbReference type="GO" id="GO:0051301">
    <property type="term" value="P:cell division"/>
    <property type="evidence" value="ECO:0007669"/>
    <property type="project" value="UniProtKB-KW"/>
</dbReference>
<evidence type="ECO:0000256" key="2">
    <source>
        <dbReference type="ARBA" id="ARBA00022490"/>
    </source>
</evidence>
<name>A0A7I8VZW9_9ANNE</name>
<gene>
    <name evidence="7" type="primary">KATNB1</name>
    <name evidence="11" type="ORF">DGYR_LOCUS9372</name>
</gene>
<dbReference type="GO" id="GO:0051013">
    <property type="term" value="P:microtubule severing"/>
    <property type="evidence" value="ECO:0007669"/>
    <property type="project" value="UniProtKB-UniRule"/>
</dbReference>
<dbReference type="InterPro" id="IPR028021">
    <property type="entry name" value="Katanin_C-terminal"/>
</dbReference>
<feature type="repeat" description="WD" evidence="8">
    <location>
        <begin position="183"/>
        <end position="224"/>
    </location>
</feature>
<keyword evidence="4 7" id="KW-0493">Microtubule</keyword>
<dbReference type="GO" id="GO:0005737">
    <property type="term" value="C:cytoplasm"/>
    <property type="evidence" value="ECO:0007669"/>
    <property type="project" value="UniProtKB-SubCell"/>
</dbReference>
<comment type="caution">
    <text evidence="11">The sequence shown here is derived from an EMBL/GenBank/DDBJ whole genome shotgun (WGS) entry which is preliminary data.</text>
</comment>
<dbReference type="OrthoDB" id="10251605at2759"/>
<evidence type="ECO:0000259" key="10">
    <source>
        <dbReference type="Pfam" id="PF13925"/>
    </source>
</evidence>
<comment type="similarity">
    <text evidence="7">Belongs to the WD repeat KATNB1 family.</text>
</comment>
<dbReference type="InterPro" id="IPR036322">
    <property type="entry name" value="WD40_repeat_dom_sf"/>
</dbReference>
<evidence type="ECO:0000256" key="5">
    <source>
        <dbReference type="ARBA" id="ARBA00022737"/>
    </source>
</evidence>
<keyword evidence="3 8" id="KW-0853">WD repeat</keyword>
<feature type="repeat" description="WD" evidence="8">
    <location>
        <begin position="142"/>
        <end position="183"/>
    </location>
</feature>
<dbReference type="PANTHER" id="PTHR19845:SF0">
    <property type="entry name" value="KATANIN P80 WD40 REPEAT-CONTAINING SUBUNIT B1"/>
    <property type="match status" value="1"/>
</dbReference>
<dbReference type="PRINTS" id="PR00320">
    <property type="entry name" value="GPROTEINBRPT"/>
</dbReference>
<evidence type="ECO:0000256" key="3">
    <source>
        <dbReference type="ARBA" id="ARBA00022574"/>
    </source>
</evidence>
<comment type="subcellular location">
    <subcellularLocation>
        <location evidence="1 7">Cytoplasm</location>
        <location evidence="1 7">Cytoskeleton</location>
    </subcellularLocation>
    <subcellularLocation>
        <location evidence="7">Cytoplasm</location>
    </subcellularLocation>
    <subcellularLocation>
        <location evidence="7">Cytoplasm</location>
        <location evidence="7">Cytoskeleton</location>
        <location evidence="7">Microtubule organizing center</location>
        <location evidence="7">Centrosome</location>
    </subcellularLocation>
    <subcellularLocation>
        <location evidence="7">Cytoplasm</location>
        <location evidence="7">Cytoskeleton</location>
        <location evidence="7">Spindle pole</location>
    </subcellularLocation>
    <subcellularLocation>
        <location evidence="7">Cytoplasm</location>
        <location evidence="7">Cytoskeleton</location>
        <location evidence="7">Spindle</location>
    </subcellularLocation>
    <text evidence="7">Predominantly cytoplasmic. Localized to the interphase centrosome and mitotic spindle poles.</text>
</comment>